<dbReference type="GO" id="GO:0003723">
    <property type="term" value="F:RNA binding"/>
    <property type="evidence" value="ECO:0007669"/>
    <property type="project" value="InterPro"/>
</dbReference>
<name>A0A7I9VN75_9BACT</name>
<dbReference type="Gene3D" id="3.40.50.300">
    <property type="entry name" value="P-loop containing nucleotide triphosphate hydrolases"/>
    <property type="match status" value="2"/>
</dbReference>
<evidence type="ECO:0000256" key="5">
    <source>
        <dbReference type="ARBA" id="ARBA00022840"/>
    </source>
</evidence>
<dbReference type="InterPro" id="IPR027417">
    <property type="entry name" value="P-loop_NTPase"/>
</dbReference>
<evidence type="ECO:0000313" key="10">
    <source>
        <dbReference type="EMBL" id="GEJ57570.1"/>
    </source>
</evidence>
<evidence type="ECO:0000256" key="6">
    <source>
        <dbReference type="SAM" id="Coils"/>
    </source>
</evidence>
<keyword evidence="3" id="KW-0378">Hydrolase</keyword>
<evidence type="ECO:0000256" key="1">
    <source>
        <dbReference type="ARBA" id="ARBA00007913"/>
    </source>
</evidence>
<dbReference type="GO" id="GO:0016787">
    <property type="term" value="F:hydrolase activity"/>
    <property type="evidence" value="ECO:0007669"/>
    <property type="project" value="UniProtKB-KW"/>
</dbReference>
<dbReference type="Pfam" id="PF13087">
    <property type="entry name" value="AAA_12"/>
    <property type="match status" value="1"/>
</dbReference>
<reference evidence="11" key="1">
    <citation type="journal article" date="2020" name="Appl. Environ. Microbiol.">
        <title>Diazotrophic Anaeromyxobacter Isolates from Soils.</title>
        <authorList>
            <person name="Masuda Y."/>
            <person name="Yamanaka H."/>
            <person name="Xu Z.X."/>
            <person name="Shiratori Y."/>
            <person name="Aono T."/>
            <person name="Amachi S."/>
            <person name="Senoo K."/>
            <person name="Itoh H."/>
        </authorList>
    </citation>
    <scope>NUCLEOTIDE SEQUENCE [LARGE SCALE GENOMIC DNA]</scope>
    <source>
        <strain evidence="11">R267</strain>
    </source>
</reference>
<dbReference type="Gene3D" id="2.40.30.270">
    <property type="match status" value="1"/>
</dbReference>
<dbReference type="EMBL" id="BJTG01000005">
    <property type="protein sequence ID" value="GEJ57570.1"/>
    <property type="molecule type" value="Genomic_DNA"/>
</dbReference>
<feature type="coiled-coil region" evidence="6">
    <location>
        <begin position="310"/>
        <end position="339"/>
    </location>
</feature>
<gene>
    <name evidence="10" type="ORF">AMYX_23110</name>
</gene>
<dbReference type="PANTHER" id="PTHR43788:SF18">
    <property type="entry name" value="R3H DOMAIN-CONTAINING PROTEIN"/>
    <property type="match status" value="1"/>
</dbReference>
<dbReference type="GO" id="GO:0005524">
    <property type="term" value="F:ATP binding"/>
    <property type="evidence" value="ECO:0007669"/>
    <property type="project" value="UniProtKB-KW"/>
</dbReference>
<dbReference type="InterPro" id="IPR048761">
    <property type="entry name" value="SMUBP-2_HCS1_1B"/>
</dbReference>
<comment type="similarity">
    <text evidence="1">Belongs to the DNA2/NAM7 helicase family.</text>
</comment>
<keyword evidence="5" id="KW-0067">ATP-binding</keyword>
<dbReference type="PANTHER" id="PTHR43788">
    <property type="entry name" value="DNA2/NAM7 HELICASE FAMILY MEMBER"/>
    <property type="match status" value="1"/>
</dbReference>
<dbReference type="SUPFAM" id="SSF52540">
    <property type="entry name" value="P-loop containing nucleoside triphosphate hydrolases"/>
    <property type="match status" value="1"/>
</dbReference>
<sequence>MELPDHLERLRALLAAEREEERARFEEARGRWSVAERAARGLALPEVEALDESGLAGRALVSYGRADGRPLGGARLGVGALVRVQPRHAPRAAEDAPAGVVARRTRQRVAVAFDEPPPDWATEGRVTLELEPSPVTWERLAAGLGRMAQAKEGRRWHAVLAGAAPAFAARARGPELAAPLNPEQERALDLADRADDLALVHGPPGTGKTTVLVEVVRRAVARGERVLAAAPSNLAVDNLLERLAAAGVDGVRVGHPARVLPALLDHTLEARVASHEAARIAAELVREALQLRRDARKRKQRRGPGRFSEARVAERDARALLAEARALEARAEAEVLERAPVVLATLTSLDGPALAGRRFALAAVDEATQAVEPAAYLALLRADRAVLAGDHLQLPPTVLSAAAQAGGLGVSLFERLVALHGDAVKVTLLEQHRMHEAIMRFPSDALYGGALRAHPAAAARGLDAAPLEVVDTAGRGFEESTPEGSDSKQNEGEAELAAAEVERVLALGVAPADVAVISPYDAQVQRLRQLLAARVDEGLEVDTVDGFQGREKEAVVVSLVRSNEAGEVGFLADVRRMNVALTRARRKLVVVGDGATVSRHPFYAAFLEHAQRTGAWRSAWEREG</sequence>
<feature type="domain" description="Helicase SMUBP-2/HCS1 1B" evidence="9">
    <location>
        <begin position="12"/>
        <end position="116"/>
    </location>
</feature>
<evidence type="ECO:0000259" key="8">
    <source>
        <dbReference type="Pfam" id="PF13087"/>
    </source>
</evidence>
<feature type="domain" description="DNA2/NAM7 helicase-like C-terminal" evidence="8">
    <location>
        <begin position="409"/>
        <end position="593"/>
    </location>
</feature>
<evidence type="ECO:0000256" key="4">
    <source>
        <dbReference type="ARBA" id="ARBA00022806"/>
    </source>
</evidence>
<dbReference type="GO" id="GO:0005694">
    <property type="term" value="C:chromosome"/>
    <property type="evidence" value="ECO:0007669"/>
    <property type="project" value="UniProtKB-ARBA"/>
</dbReference>
<evidence type="ECO:0000313" key="11">
    <source>
        <dbReference type="Proteomes" id="UP000503640"/>
    </source>
</evidence>
<dbReference type="RefSeq" id="WP_176065269.1">
    <property type="nucleotide sequence ID" value="NZ_BJTG01000005.1"/>
</dbReference>
<protein>
    <submittedName>
        <fullName evidence="10">ATPase AAA</fullName>
    </submittedName>
</protein>
<proteinExistence type="inferred from homology"/>
<dbReference type="InterPro" id="IPR041677">
    <property type="entry name" value="DNA2/NAM7_AAA_11"/>
</dbReference>
<dbReference type="InterPro" id="IPR041679">
    <property type="entry name" value="DNA2/NAM7-like_C"/>
</dbReference>
<dbReference type="Proteomes" id="UP000503640">
    <property type="component" value="Unassembled WGS sequence"/>
</dbReference>
<dbReference type="FunFam" id="3.40.50.300:FF:000326">
    <property type="entry name" value="P-loop containing nucleoside triphosphate hydrolase"/>
    <property type="match status" value="1"/>
</dbReference>
<dbReference type="InterPro" id="IPR047187">
    <property type="entry name" value="SF1_C_Upf1"/>
</dbReference>
<feature type="domain" description="DNA2/NAM7 helicase helicase" evidence="7">
    <location>
        <begin position="180"/>
        <end position="400"/>
    </location>
</feature>
<evidence type="ECO:0000259" key="9">
    <source>
        <dbReference type="Pfam" id="PF21138"/>
    </source>
</evidence>
<dbReference type="GO" id="GO:0043139">
    <property type="term" value="F:5'-3' DNA helicase activity"/>
    <property type="evidence" value="ECO:0007669"/>
    <property type="project" value="TreeGrafter"/>
</dbReference>
<comment type="caution">
    <text evidence="10">The sequence shown here is derived from an EMBL/GenBank/DDBJ whole genome shotgun (WGS) entry which is preliminary data.</text>
</comment>
<dbReference type="AlphaFoldDB" id="A0A7I9VN75"/>
<evidence type="ECO:0000259" key="7">
    <source>
        <dbReference type="Pfam" id="PF13086"/>
    </source>
</evidence>
<evidence type="ECO:0000256" key="2">
    <source>
        <dbReference type="ARBA" id="ARBA00022741"/>
    </source>
</evidence>
<accession>A0A7I9VN75</accession>
<keyword evidence="6" id="KW-0175">Coiled coil</keyword>
<evidence type="ECO:0000256" key="3">
    <source>
        <dbReference type="ARBA" id="ARBA00022801"/>
    </source>
</evidence>
<dbReference type="Pfam" id="PF21138">
    <property type="entry name" value="SMUBP-2_HCS1_1B"/>
    <property type="match status" value="1"/>
</dbReference>
<keyword evidence="4" id="KW-0347">Helicase</keyword>
<dbReference type="Pfam" id="PF13086">
    <property type="entry name" value="AAA_11"/>
    <property type="match status" value="1"/>
</dbReference>
<dbReference type="CDD" id="cd18808">
    <property type="entry name" value="SF1_C_Upf1"/>
    <property type="match status" value="1"/>
</dbReference>
<keyword evidence="11" id="KW-1185">Reference proteome</keyword>
<organism evidence="10 11">
    <name type="scientific">Anaeromyxobacter diazotrophicus</name>
    <dbReference type="NCBI Taxonomy" id="2590199"/>
    <lineage>
        <taxon>Bacteria</taxon>
        <taxon>Pseudomonadati</taxon>
        <taxon>Myxococcota</taxon>
        <taxon>Myxococcia</taxon>
        <taxon>Myxococcales</taxon>
        <taxon>Cystobacterineae</taxon>
        <taxon>Anaeromyxobacteraceae</taxon>
        <taxon>Anaeromyxobacter</taxon>
    </lineage>
</organism>
<dbReference type="InterPro" id="IPR050534">
    <property type="entry name" value="Coronavir_polyprotein_1ab"/>
</dbReference>
<keyword evidence="2" id="KW-0547">Nucleotide-binding</keyword>